<evidence type="ECO:0000256" key="1">
    <source>
        <dbReference type="PROSITE-ProRule" id="PRU00182"/>
    </source>
</evidence>
<gene>
    <name evidence="2" type="primary">rps4</name>
</gene>
<geneLocation type="mitochondrion" evidence="2"/>
<dbReference type="AlphaFoldDB" id="Q9G900"/>
<dbReference type="GO" id="GO:0003723">
    <property type="term" value="F:RNA binding"/>
    <property type="evidence" value="ECO:0007669"/>
    <property type="project" value="UniProtKB-KW"/>
</dbReference>
<dbReference type="GeneID" id="800352"/>
<keyword evidence="2" id="KW-0687">Ribonucleoprotein</keyword>
<dbReference type="EMBL" id="AF287134">
    <property type="protein sequence ID" value="AAG18405.1"/>
    <property type="molecule type" value="Genomic_DNA"/>
</dbReference>
<sequence>MRLILKYKILTKVRYLLTLPLRIRFFKRPKWNFLKKLLFRKHKKYASRRYKRKLPYPDNKIKFVLFRKWRKLKNSYKQHIFSKRFLLVGLNHNKRCFKNLKSNRDKTYLKSLRTFFKQQYFLDYMLFRVKYSASIFEAGEILRRKKIFLNKEIGNKKRILKKGDFVFIDNNLYRYKITGRKYTYTDLVDTFYENDFYTQSFIVTKNIQDISNVDFGVSYGNFIKFNALKRI</sequence>
<organism evidence="2">
    <name type="scientific">Ochromonas danica</name>
    <name type="common">Golden alga</name>
    <name type="synonym">Chlorochromonas danica</name>
    <dbReference type="NCBI Taxonomy" id="2986"/>
    <lineage>
        <taxon>Eukaryota</taxon>
        <taxon>Sar</taxon>
        <taxon>Stramenopiles</taxon>
        <taxon>Ochrophyta</taxon>
        <taxon>Chrysophyceae</taxon>
        <taxon>Chromulinales</taxon>
        <taxon>Chromulinaceae</taxon>
        <taxon>Ochromonas</taxon>
    </lineage>
</organism>
<keyword evidence="2" id="KW-0689">Ribosomal protein</keyword>
<proteinExistence type="predicted"/>
<accession>Q9G900</accession>
<protein>
    <submittedName>
        <fullName evidence="2">Ribosomal protein S4</fullName>
    </submittedName>
</protein>
<dbReference type="PROSITE" id="PS50889">
    <property type="entry name" value="S4"/>
    <property type="match status" value="1"/>
</dbReference>
<name>Q9G900_OCHDN</name>
<dbReference type="GO" id="GO:0005840">
    <property type="term" value="C:ribosome"/>
    <property type="evidence" value="ECO:0007669"/>
    <property type="project" value="UniProtKB-KW"/>
</dbReference>
<evidence type="ECO:0000313" key="2">
    <source>
        <dbReference type="EMBL" id="AAG18405.1"/>
    </source>
</evidence>
<keyword evidence="2" id="KW-0496">Mitochondrion</keyword>
<dbReference type="RefSeq" id="NP_066439.1">
    <property type="nucleotide sequence ID" value="NC_002571.1"/>
</dbReference>
<reference evidence="2" key="1">
    <citation type="submission" date="2000-07" db="EMBL/GenBank/DDBJ databases">
        <title>Phylogenetic relationships of stramenopile algae, based on complete mitochondrial genome sequences.</title>
        <authorList>
            <person name="Burger G."/>
            <person name="Lang B.F."/>
            <person name="Gray W.M.M.W."/>
        </authorList>
    </citation>
    <scope>NUCLEOTIDE SEQUENCE</scope>
</reference>
<keyword evidence="1" id="KW-0694">RNA-binding</keyword>